<keyword evidence="2" id="KW-1185">Reference proteome</keyword>
<evidence type="ECO:0000313" key="1">
    <source>
        <dbReference type="EMBL" id="EFN75439.1"/>
    </source>
</evidence>
<dbReference type="Proteomes" id="UP000008237">
    <property type="component" value="Unassembled WGS sequence"/>
</dbReference>
<dbReference type="InParanoid" id="E2C9E1"/>
<feature type="non-terminal residue" evidence="1">
    <location>
        <position position="1"/>
    </location>
</feature>
<reference evidence="1 2" key="1">
    <citation type="journal article" date="2010" name="Science">
        <title>Genomic comparison of the ants Camponotus floridanus and Harpegnathos saltator.</title>
        <authorList>
            <person name="Bonasio R."/>
            <person name="Zhang G."/>
            <person name="Ye C."/>
            <person name="Mutti N.S."/>
            <person name="Fang X."/>
            <person name="Qin N."/>
            <person name="Donahue G."/>
            <person name="Yang P."/>
            <person name="Li Q."/>
            <person name="Li C."/>
            <person name="Zhang P."/>
            <person name="Huang Z."/>
            <person name="Berger S.L."/>
            <person name="Reinberg D."/>
            <person name="Wang J."/>
            <person name="Liebig J."/>
        </authorList>
    </citation>
    <scope>NUCLEOTIDE SEQUENCE [LARGE SCALE GENOMIC DNA]</scope>
    <source>
        <strain evidence="1 2">R22 G/1</strain>
    </source>
</reference>
<accession>E2C9E1</accession>
<dbReference type="OMA" id="HAAITIF"/>
<proteinExistence type="predicted"/>
<gene>
    <name evidence="1" type="ORF">EAI_00130</name>
</gene>
<dbReference type="OrthoDB" id="7700551at2759"/>
<organism evidence="2">
    <name type="scientific">Harpegnathos saltator</name>
    <name type="common">Jerdon's jumping ant</name>
    <dbReference type="NCBI Taxonomy" id="610380"/>
    <lineage>
        <taxon>Eukaryota</taxon>
        <taxon>Metazoa</taxon>
        <taxon>Ecdysozoa</taxon>
        <taxon>Arthropoda</taxon>
        <taxon>Hexapoda</taxon>
        <taxon>Insecta</taxon>
        <taxon>Pterygota</taxon>
        <taxon>Neoptera</taxon>
        <taxon>Endopterygota</taxon>
        <taxon>Hymenoptera</taxon>
        <taxon>Apocrita</taxon>
        <taxon>Aculeata</taxon>
        <taxon>Formicoidea</taxon>
        <taxon>Formicidae</taxon>
        <taxon>Ponerinae</taxon>
        <taxon>Ponerini</taxon>
        <taxon>Harpegnathos</taxon>
    </lineage>
</organism>
<dbReference type="PANTHER" id="PTHR33053:SF25">
    <property type="entry name" value="TRANSPOSASE DOMAIN-CONTAINING PROTEIN"/>
    <property type="match status" value="1"/>
</dbReference>
<dbReference type="STRING" id="610380.E2C9E1"/>
<sequence>VNVKYHSGYNSCSKCTIEGTNTENRICFPTYTSHPLREETKFRNLQYEEYQKGNTVLTEIPNFNIMSNVVLDSMHLVYLGVVKRLIMLWMVKGPRIIRLSSLQKQKISTKLESILNILPNDFVKRSRSLTHWHKWKATEFRHFLLYSGPVVLKDIVAANVYDHFIMLHAAITIFNDPILIKDEKNLESAHYLLRTFVTQFANIYGPENVTFNVHNL</sequence>
<dbReference type="PANTHER" id="PTHR33053">
    <property type="entry name" value="PROTEIN, PUTATIVE-RELATED"/>
    <property type="match status" value="1"/>
</dbReference>
<dbReference type="EMBL" id="GL453807">
    <property type="protein sequence ID" value="EFN75439.1"/>
    <property type="molecule type" value="Genomic_DNA"/>
</dbReference>
<dbReference type="AlphaFoldDB" id="E2C9E1"/>
<protein>
    <submittedName>
        <fullName evidence="1">Uncharacterized protein</fullName>
    </submittedName>
</protein>
<feature type="non-terminal residue" evidence="1">
    <location>
        <position position="216"/>
    </location>
</feature>
<name>E2C9E1_HARSA</name>
<evidence type="ECO:0000313" key="2">
    <source>
        <dbReference type="Proteomes" id="UP000008237"/>
    </source>
</evidence>